<keyword evidence="3" id="KW-1185">Reference proteome</keyword>
<gene>
    <name evidence="2" type="ORF">RRG08_029298</name>
</gene>
<name>A0AAE1DTE0_9GAST</name>
<sequence length="153" mass="17640">MLLVGTFIITVLGLVAGDQCKDQIEECRSTHWLPHERDPLPQQRCEALRALFQCLSDLDYDCAKDVQRETFTQQARTCYISTNSPCSTERKRCQTEHEADLDLDPVRACARATAWVSCLKQPDVVFLCGPELPQKVRDIWYDRCYLHPHTPEK</sequence>
<evidence type="ECO:0000256" key="1">
    <source>
        <dbReference type="SAM" id="SignalP"/>
    </source>
</evidence>
<dbReference type="EMBL" id="JAWDGP010002614">
    <property type="protein sequence ID" value="KAK3781635.1"/>
    <property type="molecule type" value="Genomic_DNA"/>
</dbReference>
<reference evidence="2" key="1">
    <citation type="journal article" date="2023" name="G3 (Bethesda)">
        <title>A reference genome for the long-term kleptoplast-retaining sea slug Elysia crispata morphotype clarki.</title>
        <authorList>
            <person name="Eastman K.E."/>
            <person name="Pendleton A.L."/>
            <person name="Shaikh M.A."/>
            <person name="Suttiyut T."/>
            <person name="Ogas R."/>
            <person name="Tomko P."/>
            <person name="Gavelis G."/>
            <person name="Widhalm J.R."/>
            <person name="Wisecaver J.H."/>
        </authorList>
    </citation>
    <scope>NUCLEOTIDE SEQUENCE</scope>
    <source>
        <strain evidence="2">ECLA1</strain>
    </source>
</reference>
<dbReference type="Proteomes" id="UP001283361">
    <property type="component" value="Unassembled WGS sequence"/>
</dbReference>
<organism evidence="2 3">
    <name type="scientific">Elysia crispata</name>
    <name type="common">lettuce slug</name>
    <dbReference type="NCBI Taxonomy" id="231223"/>
    <lineage>
        <taxon>Eukaryota</taxon>
        <taxon>Metazoa</taxon>
        <taxon>Spiralia</taxon>
        <taxon>Lophotrochozoa</taxon>
        <taxon>Mollusca</taxon>
        <taxon>Gastropoda</taxon>
        <taxon>Heterobranchia</taxon>
        <taxon>Euthyneura</taxon>
        <taxon>Panpulmonata</taxon>
        <taxon>Sacoglossa</taxon>
        <taxon>Placobranchoidea</taxon>
        <taxon>Plakobranchidae</taxon>
        <taxon>Elysia</taxon>
    </lineage>
</organism>
<dbReference type="AlphaFoldDB" id="A0AAE1DTE0"/>
<keyword evidence="1" id="KW-0732">Signal</keyword>
<accession>A0AAE1DTE0</accession>
<evidence type="ECO:0000313" key="2">
    <source>
        <dbReference type="EMBL" id="KAK3781635.1"/>
    </source>
</evidence>
<comment type="caution">
    <text evidence="2">The sequence shown here is derived from an EMBL/GenBank/DDBJ whole genome shotgun (WGS) entry which is preliminary data.</text>
</comment>
<proteinExistence type="predicted"/>
<evidence type="ECO:0000313" key="3">
    <source>
        <dbReference type="Proteomes" id="UP001283361"/>
    </source>
</evidence>
<evidence type="ECO:0008006" key="4">
    <source>
        <dbReference type="Google" id="ProtNLM"/>
    </source>
</evidence>
<feature type="chain" id="PRO_5041961629" description="Secreted protein" evidence="1">
    <location>
        <begin position="18"/>
        <end position="153"/>
    </location>
</feature>
<protein>
    <recommendedName>
        <fullName evidence="4">Secreted protein</fullName>
    </recommendedName>
</protein>
<feature type="signal peptide" evidence="1">
    <location>
        <begin position="1"/>
        <end position="17"/>
    </location>
</feature>